<reference evidence="2 3" key="1">
    <citation type="journal article" date="2016" name="Nat. Commun.">
        <title>Thousands of microbial genomes shed light on interconnected biogeochemical processes in an aquifer system.</title>
        <authorList>
            <person name="Anantharaman K."/>
            <person name="Brown C.T."/>
            <person name="Hug L.A."/>
            <person name="Sharon I."/>
            <person name="Castelle C.J."/>
            <person name="Probst A.J."/>
            <person name="Thomas B.C."/>
            <person name="Singh A."/>
            <person name="Wilkins M.J."/>
            <person name="Karaoz U."/>
            <person name="Brodie E.L."/>
            <person name="Williams K.H."/>
            <person name="Hubbard S.S."/>
            <person name="Banfield J.F."/>
        </authorList>
    </citation>
    <scope>NUCLEOTIDE SEQUENCE [LARGE SCALE GENOMIC DNA]</scope>
</reference>
<dbReference type="PANTHER" id="PTHR43449">
    <property type="entry name" value="NUCLEOTIDYLTRANSFERASE"/>
    <property type="match status" value="1"/>
</dbReference>
<dbReference type="EMBL" id="MFBS01000013">
    <property type="protein sequence ID" value="OGE10143.1"/>
    <property type="molecule type" value="Genomic_DNA"/>
</dbReference>
<dbReference type="SUPFAM" id="SSF81301">
    <property type="entry name" value="Nucleotidyltransferase"/>
    <property type="match status" value="1"/>
</dbReference>
<dbReference type="InterPro" id="IPR043519">
    <property type="entry name" value="NT_sf"/>
</dbReference>
<dbReference type="PANTHER" id="PTHR43449:SF3">
    <property type="entry name" value="POLYMERASE NUCLEOTIDYL TRANSFERASE DOMAIN-CONTAINING PROTEIN"/>
    <property type="match status" value="1"/>
</dbReference>
<dbReference type="CDD" id="cd05403">
    <property type="entry name" value="NT_KNTase_like"/>
    <property type="match status" value="1"/>
</dbReference>
<sequence>MTSQVSQIVEQIKPYKPEKIILFGSYAHGKPHKDSDVDLVLIKKTKDPFSKRLKKVRMLLRTTTPVDLFVFTPQEFEKSKSTNPFIEEIWRFGKVIYG</sequence>
<feature type="domain" description="Polymerase beta nucleotidyltransferase" evidence="1">
    <location>
        <begin position="7"/>
        <end position="97"/>
    </location>
</feature>
<dbReference type="STRING" id="1797729.A3A60_00565"/>
<dbReference type="AlphaFoldDB" id="A0A1F5I175"/>
<proteinExistence type="predicted"/>
<accession>A0A1F5I175</accession>
<comment type="caution">
    <text evidence="2">The sequence shown here is derived from an EMBL/GenBank/DDBJ whole genome shotgun (WGS) entry which is preliminary data.</text>
</comment>
<dbReference type="Gene3D" id="3.30.460.10">
    <property type="entry name" value="Beta Polymerase, domain 2"/>
    <property type="match status" value="1"/>
</dbReference>
<evidence type="ECO:0000259" key="1">
    <source>
        <dbReference type="Pfam" id="PF18765"/>
    </source>
</evidence>
<dbReference type="Proteomes" id="UP000179227">
    <property type="component" value="Unassembled WGS sequence"/>
</dbReference>
<dbReference type="InterPro" id="IPR041633">
    <property type="entry name" value="Polbeta"/>
</dbReference>
<dbReference type="Pfam" id="PF18765">
    <property type="entry name" value="Polbeta"/>
    <property type="match status" value="1"/>
</dbReference>
<gene>
    <name evidence="2" type="ORF">A3A60_00565</name>
</gene>
<protein>
    <recommendedName>
        <fullName evidence="1">Polymerase beta nucleotidyltransferase domain-containing protein</fullName>
    </recommendedName>
</protein>
<evidence type="ECO:0000313" key="2">
    <source>
        <dbReference type="EMBL" id="OGE10143.1"/>
    </source>
</evidence>
<name>A0A1F5I175_9BACT</name>
<evidence type="ECO:0000313" key="3">
    <source>
        <dbReference type="Proteomes" id="UP000179227"/>
    </source>
</evidence>
<organism evidence="2 3">
    <name type="scientific">Candidatus Curtissbacteria bacterium RIFCSPLOWO2_01_FULL_42_26</name>
    <dbReference type="NCBI Taxonomy" id="1797729"/>
    <lineage>
        <taxon>Bacteria</taxon>
        <taxon>Candidatus Curtissiibacteriota</taxon>
    </lineage>
</organism>